<dbReference type="GO" id="GO:0016740">
    <property type="term" value="F:transferase activity"/>
    <property type="evidence" value="ECO:0007669"/>
    <property type="project" value="UniProtKB-KW"/>
</dbReference>
<dbReference type="Proteomes" id="UP000318296">
    <property type="component" value="Unassembled WGS sequence"/>
</dbReference>
<evidence type="ECO:0000313" key="4">
    <source>
        <dbReference type="Proteomes" id="UP000318296"/>
    </source>
</evidence>
<feature type="region of interest" description="Disordered" evidence="1">
    <location>
        <begin position="195"/>
        <end position="218"/>
    </location>
</feature>
<evidence type="ECO:0000259" key="2">
    <source>
        <dbReference type="Pfam" id="PF13439"/>
    </source>
</evidence>
<dbReference type="Gene3D" id="3.40.50.2000">
    <property type="entry name" value="Glycogen Phosphorylase B"/>
    <property type="match status" value="1"/>
</dbReference>
<evidence type="ECO:0000313" key="3">
    <source>
        <dbReference type="EMBL" id="TSC92126.1"/>
    </source>
</evidence>
<dbReference type="SUPFAM" id="SSF53756">
    <property type="entry name" value="UDP-Glycosyltransferase/glycogen phosphorylase"/>
    <property type="match status" value="1"/>
</dbReference>
<keyword evidence="3" id="KW-0808">Transferase</keyword>
<proteinExistence type="predicted"/>
<reference evidence="3 4" key="1">
    <citation type="submission" date="2017-07" db="EMBL/GenBank/DDBJ databases">
        <title>Mechanisms for carbon and nitrogen cycling indicate functional differentiation within the Candidate Phyla Radiation.</title>
        <authorList>
            <person name="Danczak R.E."/>
            <person name="Johnston M.D."/>
            <person name="Kenah C."/>
            <person name="Slattery M."/>
            <person name="Wrighton K.C."/>
            <person name="Wilkins M.J."/>
        </authorList>
    </citation>
    <scope>NUCLEOTIDE SEQUENCE [LARGE SCALE GENOMIC DNA]</scope>
    <source>
        <strain evidence="3">Licking1014_96</strain>
    </source>
</reference>
<feature type="domain" description="Glycosyltransferase subfamily 4-like N-terminal" evidence="2">
    <location>
        <begin position="13"/>
        <end position="190"/>
    </location>
</feature>
<accession>A0A554LGY3</accession>
<feature type="non-terminal residue" evidence="3">
    <location>
        <position position="218"/>
    </location>
</feature>
<gene>
    <name evidence="3" type="ORF">CEN92_118</name>
</gene>
<dbReference type="EMBL" id="VMGH01000015">
    <property type="protein sequence ID" value="TSC92126.1"/>
    <property type="molecule type" value="Genomic_DNA"/>
</dbReference>
<protein>
    <submittedName>
        <fullName evidence="3">Glycosyl transferase family protein</fullName>
    </submittedName>
</protein>
<dbReference type="InterPro" id="IPR028098">
    <property type="entry name" value="Glyco_trans_4-like_N"/>
</dbReference>
<dbReference type="Pfam" id="PF13439">
    <property type="entry name" value="Glyco_transf_4"/>
    <property type="match status" value="1"/>
</dbReference>
<comment type="caution">
    <text evidence="3">The sequence shown here is derived from an EMBL/GenBank/DDBJ whole genome shotgun (WGS) entry which is preliminary data.</text>
</comment>
<sequence length="218" mass="25644">MRIALIHDFLTNFGGVERVLKDLADIFPEAPIFCLLYDQKKLSQFKNKKIIESSLSKYPGFIKKRDVLLRPKCPKAIEEFDLSKYDVVISNTNSFAKGVITPPSTLHISYIHSPTRYLWDYKDEYLDEHNAKGIKRYLLEKLFLKMRLWDYEAGQRPDYIMANSINVAGRIKKYYRRKSYIIYPGTDLDKYRNFDEQSEENSQQDLSSPAAPRDTKFF</sequence>
<organism evidence="3 4">
    <name type="scientific">Candidatus Berkelbacteria bacterium Licking1014_96</name>
    <dbReference type="NCBI Taxonomy" id="2017149"/>
    <lineage>
        <taxon>Bacteria</taxon>
        <taxon>Candidatus Berkelbacteria</taxon>
    </lineage>
</organism>
<dbReference type="AlphaFoldDB" id="A0A554LGY3"/>
<name>A0A554LGY3_9BACT</name>
<evidence type="ECO:0000256" key="1">
    <source>
        <dbReference type="SAM" id="MobiDB-lite"/>
    </source>
</evidence>